<sequence length="89" mass="9582">MDSGEAVHLQKEKRWHLHLKRTWEKLLLAACTFVAIEDSADVSIGSSWSTGLKAMLKFAVAPGANPIVGCFSPGASLTRSKQPSGSHSF</sequence>
<keyword evidence="2" id="KW-0687">Ribonucleoprotein</keyword>
<dbReference type="SUPFAM" id="SSF52313">
    <property type="entry name" value="Ribosomal protein S2"/>
    <property type="match status" value="1"/>
</dbReference>
<accession>A0AAW0HVT7</accession>
<protein>
    <submittedName>
        <fullName evidence="3">Uncharacterized protein</fullName>
    </submittedName>
</protein>
<dbReference type="AlphaFoldDB" id="A0AAW0HVT7"/>
<dbReference type="PANTHER" id="PTHR11489">
    <property type="entry name" value="40S RIBOSOMAL PROTEIN SA"/>
    <property type="match status" value="1"/>
</dbReference>
<keyword evidence="1" id="KW-0689">Ribosomal protein</keyword>
<organism evidence="3 4">
    <name type="scientific">Myodes glareolus</name>
    <name type="common">Bank vole</name>
    <name type="synonym">Clethrionomys glareolus</name>
    <dbReference type="NCBI Taxonomy" id="447135"/>
    <lineage>
        <taxon>Eukaryota</taxon>
        <taxon>Metazoa</taxon>
        <taxon>Chordata</taxon>
        <taxon>Craniata</taxon>
        <taxon>Vertebrata</taxon>
        <taxon>Euteleostomi</taxon>
        <taxon>Mammalia</taxon>
        <taxon>Eutheria</taxon>
        <taxon>Euarchontoglires</taxon>
        <taxon>Glires</taxon>
        <taxon>Rodentia</taxon>
        <taxon>Myomorpha</taxon>
        <taxon>Muroidea</taxon>
        <taxon>Cricetidae</taxon>
        <taxon>Arvicolinae</taxon>
        <taxon>Myodes</taxon>
    </lineage>
</organism>
<comment type="caution">
    <text evidence="3">The sequence shown here is derived from an EMBL/GenBank/DDBJ whole genome shotgun (WGS) entry which is preliminary data.</text>
</comment>
<dbReference type="Gene3D" id="3.40.50.10490">
    <property type="entry name" value="Glucose-6-phosphate isomerase like protein, domain 1"/>
    <property type="match status" value="1"/>
</dbReference>
<name>A0AAW0HVT7_MYOGA</name>
<gene>
    <name evidence="3" type="ORF">U0070_023867</name>
</gene>
<dbReference type="GO" id="GO:0003735">
    <property type="term" value="F:structural constituent of ribosome"/>
    <property type="evidence" value="ECO:0007669"/>
    <property type="project" value="InterPro"/>
</dbReference>
<dbReference type="Proteomes" id="UP001488838">
    <property type="component" value="Unassembled WGS sequence"/>
</dbReference>
<evidence type="ECO:0000313" key="3">
    <source>
        <dbReference type="EMBL" id="KAK7806252.1"/>
    </source>
</evidence>
<reference evidence="3 4" key="1">
    <citation type="journal article" date="2023" name="bioRxiv">
        <title>Conserved and derived expression patterns and positive selection on dental genes reveal complex evolutionary context of ever-growing rodent molars.</title>
        <authorList>
            <person name="Calamari Z.T."/>
            <person name="Song A."/>
            <person name="Cohen E."/>
            <person name="Akter M."/>
            <person name="Roy R.D."/>
            <person name="Hallikas O."/>
            <person name="Christensen M.M."/>
            <person name="Li P."/>
            <person name="Marangoni P."/>
            <person name="Jernvall J."/>
            <person name="Klein O.D."/>
        </authorList>
    </citation>
    <scope>NUCLEOTIDE SEQUENCE [LARGE SCALE GENOMIC DNA]</scope>
    <source>
        <strain evidence="3">V071</strain>
    </source>
</reference>
<dbReference type="GO" id="GO:0015935">
    <property type="term" value="C:small ribosomal subunit"/>
    <property type="evidence" value="ECO:0007669"/>
    <property type="project" value="InterPro"/>
</dbReference>
<dbReference type="GO" id="GO:0006412">
    <property type="term" value="P:translation"/>
    <property type="evidence" value="ECO:0007669"/>
    <property type="project" value="InterPro"/>
</dbReference>
<dbReference type="EMBL" id="JBBHLL010000307">
    <property type="protein sequence ID" value="KAK7806252.1"/>
    <property type="molecule type" value="Genomic_DNA"/>
</dbReference>
<evidence type="ECO:0000313" key="4">
    <source>
        <dbReference type="Proteomes" id="UP001488838"/>
    </source>
</evidence>
<proteinExistence type="predicted"/>
<evidence type="ECO:0000256" key="1">
    <source>
        <dbReference type="ARBA" id="ARBA00022980"/>
    </source>
</evidence>
<dbReference type="InterPro" id="IPR005707">
    <property type="entry name" value="Ribosomal_uS2_euk/arc"/>
</dbReference>
<keyword evidence="4" id="KW-1185">Reference proteome</keyword>
<evidence type="ECO:0000256" key="2">
    <source>
        <dbReference type="ARBA" id="ARBA00023274"/>
    </source>
</evidence>
<dbReference type="InterPro" id="IPR023591">
    <property type="entry name" value="Ribosomal_uS2_flav_dom_sf"/>
</dbReference>